<name>A0ABU9YV62_9RHOO</name>
<gene>
    <name evidence="1" type="ORF">ABDB84_03090</name>
</gene>
<dbReference type="RefSeq" id="WP_345918213.1">
    <property type="nucleotide sequence ID" value="NZ_JBDIVE010000001.1"/>
</dbReference>
<evidence type="ECO:0000313" key="2">
    <source>
        <dbReference type="Proteomes" id="UP001410394"/>
    </source>
</evidence>
<comment type="caution">
    <text evidence="1">The sequence shown here is derived from an EMBL/GenBank/DDBJ whole genome shotgun (WGS) entry which is preliminary data.</text>
</comment>
<organism evidence="1 2">
    <name type="scientific">Uliginosibacterium sediminicola</name>
    <dbReference type="NCBI Taxonomy" id="2024550"/>
    <lineage>
        <taxon>Bacteria</taxon>
        <taxon>Pseudomonadati</taxon>
        <taxon>Pseudomonadota</taxon>
        <taxon>Betaproteobacteria</taxon>
        <taxon>Rhodocyclales</taxon>
        <taxon>Zoogloeaceae</taxon>
        <taxon>Uliginosibacterium</taxon>
    </lineage>
</organism>
<dbReference type="EMBL" id="JBDIVE010000001">
    <property type="protein sequence ID" value="MEN3067448.1"/>
    <property type="molecule type" value="Genomic_DNA"/>
</dbReference>
<reference evidence="1 2" key="1">
    <citation type="journal article" date="2018" name="Int. J. Syst. Evol. Microbiol.">
        <title>Uliginosibacterium sediminicola sp. nov., isolated from freshwater sediment.</title>
        <authorList>
            <person name="Hwang W.M."/>
            <person name="Kim S.M."/>
            <person name="Kang K."/>
            <person name="Ahn T.Y."/>
        </authorList>
    </citation>
    <scope>NUCLEOTIDE SEQUENCE [LARGE SCALE GENOMIC DNA]</scope>
    <source>
        <strain evidence="1 2">M1-21</strain>
    </source>
</reference>
<dbReference type="Proteomes" id="UP001410394">
    <property type="component" value="Unassembled WGS sequence"/>
</dbReference>
<proteinExistence type="predicted"/>
<evidence type="ECO:0000313" key="1">
    <source>
        <dbReference type="EMBL" id="MEN3067448.1"/>
    </source>
</evidence>
<sequence length="63" mass="7051">MAPSFEIFDLGLHRRAFHSAADRERAGYVAELTGADFNPMRSQSNGETVGELLAERVFQFDMS</sequence>
<accession>A0ABU9YV62</accession>
<keyword evidence="2" id="KW-1185">Reference proteome</keyword>
<protein>
    <submittedName>
        <fullName evidence="1">Uncharacterized protein</fullName>
    </submittedName>
</protein>